<protein>
    <recommendedName>
        <fullName evidence="3">Lipoprotein</fullName>
    </recommendedName>
</protein>
<dbReference type="InterPro" id="IPR011990">
    <property type="entry name" value="TPR-like_helical_dom_sf"/>
</dbReference>
<dbReference type="Proteomes" id="UP000722121">
    <property type="component" value="Unassembled WGS sequence"/>
</dbReference>
<dbReference type="EMBL" id="JAFITR010000044">
    <property type="protein sequence ID" value="MBN4066963.1"/>
    <property type="molecule type" value="Genomic_DNA"/>
</dbReference>
<dbReference type="PROSITE" id="PS51257">
    <property type="entry name" value="PROKAR_LIPOPROTEIN"/>
    <property type="match status" value="1"/>
</dbReference>
<evidence type="ECO:0008006" key="3">
    <source>
        <dbReference type="Google" id="ProtNLM"/>
    </source>
</evidence>
<reference evidence="1 2" key="1">
    <citation type="submission" date="2021-02" db="EMBL/GenBank/DDBJ databases">
        <title>Activity-based single-cell genomes from oceanic crustal fluid captures similar information to metagenomic and metatranscriptomic surveys with orders of magnitude less sampling.</title>
        <authorList>
            <person name="D'Angelo T.S."/>
            <person name="Orcutt B.N."/>
        </authorList>
    </citation>
    <scope>NUCLEOTIDE SEQUENCE [LARGE SCALE GENOMIC DNA]</scope>
    <source>
        <strain evidence="1">AH-315-G07</strain>
    </source>
</reference>
<organism evidence="1 2">
    <name type="scientific">Simkania negevensis</name>
    <dbReference type="NCBI Taxonomy" id="83561"/>
    <lineage>
        <taxon>Bacteria</taxon>
        <taxon>Pseudomonadati</taxon>
        <taxon>Chlamydiota</taxon>
        <taxon>Chlamydiia</taxon>
        <taxon>Parachlamydiales</taxon>
        <taxon>Simkaniaceae</taxon>
        <taxon>Simkania</taxon>
    </lineage>
</organism>
<proteinExistence type="predicted"/>
<accession>A0ABS3AQF0</accession>
<dbReference type="Gene3D" id="1.25.40.10">
    <property type="entry name" value="Tetratricopeptide repeat domain"/>
    <property type="match status" value="1"/>
</dbReference>
<name>A0ABS3AQF0_9BACT</name>
<evidence type="ECO:0000313" key="1">
    <source>
        <dbReference type="EMBL" id="MBN4066963.1"/>
    </source>
</evidence>
<sequence>MFFNKKNLLFFCLVILCGCSSHTSFRDKYALAYQQGNFAEADQILTKKIDRELPQGNITKSGDATWLLLDRATVRFAMGSDKGSIDDYKQAIKALDFFRQALFSESIGKILLSDKVGAYPAENYEQLLARLYFALALIQNNDVNNGIALLKQAESLQQEYLQLYQKTAYMDGFSLEANPVAKYLLALYSEKNRDSSNAKILYRQVSQLIGSDNFDRFEVLTDPDLAALLLLGHNGNAPYKVSVKSPASQASALGLAFFLQGTDVGSGAFSALPGIPVPELMNWPAGSPIPLSASLDGITRHLVRWYNIDRVAREELKQARPIIIARGVARLLIRSGAVVMVGEKSRDLQDALTVAMFIANIATEADTRSWATLPYAIDLARFDLVPGEHILSVAGRQFSIALKEGEVCIVNLFALHPGVIVVRIPAKNRTSFHR</sequence>
<keyword evidence="2" id="KW-1185">Reference proteome</keyword>
<gene>
    <name evidence="1" type="ORF">JYU14_02650</name>
</gene>
<dbReference type="SUPFAM" id="SSF48452">
    <property type="entry name" value="TPR-like"/>
    <property type="match status" value="1"/>
</dbReference>
<comment type="caution">
    <text evidence="1">The sequence shown here is derived from an EMBL/GenBank/DDBJ whole genome shotgun (WGS) entry which is preliminary data.</text>
</comment>
<evidence type="ECO:0000313" key="2">
    <source>
        <dbReference type="Proteomes" id="UP000722121"/>
    </source>
</evidence>